<name>W4H152_APHAT</name>
<sequence>MKDVRREEHILTSMHMVTYMKTHHKQWLDQHKATKKDPYKAILGISARPSPVDTDFPSGSSVCCGWKTLLSILPLKSVSR</sequence>
<accession>W4H152</accession>
<dbReference type="RefSeq" id="XP_009825007.1">
    <property type="nucleotide sequence ID" value="XM_009826705.1"/>
</dbReference>
<dbReference type="VEuPathDB" id="FungiDB:H257_02882"/>
<evidence type="ECO:0000313" key="1">
    <source>
        <dbReference type="EMBL" id="ETV84989.1"/>
    </source>
</evidence>
<gene>
    <name evidence="1" type="ORF">H257_02882</name>
</gene>
<proteinExistence type="predicted"/>
<dbReference type="EMBL" id="KI913118">
    <property type="protein sequence ID" value="ETV84989.1"/>
    <property type="molecule type" value="Genomic_DNA"/>
</dbReference>
<dbReference type="GeneID" id="20804878"/>
<organism evidence="1">
    <name type="scientific">Aphanomyces astaci</name>
    <name type="common">Crayfish plague agent</name>
    <dbReference type="NCBI Taxonomy" id="112090"/>
    <lineage>
        <taxon>Eukaryota</taxon>
        <taxon>Sar</taxon>
        <taxon>Stramenopiles</taxon>
        <taxon>Oomycota</taxon>
        <taxon>Saprolegniomycetes</taxon>
        <taxon>Saprolegniales</taxon>
        <taxon>Verrucalvaceae</taxon>
        <taxon>Aphanomyces</taxon>
    </lineage>
</organism>
<reference evidence="1" key="1">
    <citation type="submission" date="2013-12" db="EMBL/GenBank/DDBJ databases">
        <title>The Genome Sequence of Aphanomyces astaci APO3.</title>
        <authorList>
            <consortium name="The Broad Institute Genomics Platform"/>
            <person name="Russ C."/>
            <person name="Tyler B."/>
            <person name="van West P."/>
            <person name="Dieguez-Uribeondo J."/>
            <person name="Young S.K."/>
            <person name="Zeng Q."/>
            <person name="Gargeya S."/>
            <person name="Fitzgerald M."/>
            <person name="Abouelleil A."/>
            <person name="Alvarado L."/>
            <person name="Chapman S.B."/>
            <person name="Gainer-Dewar J."/>
            <person name="Goldberg J."/>
            <person name="Griggs A."/>
            <person name="Gujja S."/>
            <person name="Hansen M."/>
            <person name="Howarth C."/>
            <person name="Imamovic A."/>
            <person name="Ireland A."/>
            <person name="Larimer J."/>
            <person name="McCowan C."/>
            <person name="Murphy C."/>
            <person name="Pearson M."/>
            <person name="Poon T.W."/>
            <person name="Priest M."/>
            <person name="Roberts A."/>
            <person name="Saif S."/>
            <person name="Shea T."/>
            <person name="Sykes S."/>
            <person name="Wortman J."/>
            <person name="Nusbaum C."/>
            <person name="Birren B."/>
        </authorList>
    </citation>
    <scope>NUCLEOTIDE SEQUENCE [LARGE SCALE GENOMIC DNA]</scope>
    <source>
        <strain evidence="1">APO3</strain>
    </source>
</reference>
<dbReference type="AlphaFoldDB" id="W4H152"/>
<protein>
    <submittedName>
        <fullName evidence="1">Uncharacterized protein</fullName>
    </submittedName>
</protein>